<dbReference type="SUPFAM" id="SSF52540">
    <property type="entry name" value="P-loop containing nucleoside triphosphate hydrolases"/>
    <property type="match status" value="1"/>
</dbReference>
<keyword evidence="2" id="KW-0547">Nucleotide-binding</keyword>
<dbReference type="InterPro" id="IPR051120">
    <property type="entry name" value="ABC_AA/LPS_Transport"/>
</dbReference>
<keyword evidence="3" id="KW-0067">ATP-binding</keyword>
<keyword evidence="6" id="KW-1185">Reference proteome</keyword>
<reference evidence="5 6" key="1">
    <citation type="submission" date="2023-07" db="EMBL/GenBank/DDBJ databases">
        <title>Genomic Encyclopedia of Type Strains, Phase IV (KMG-IV): sequencing the most valuable type-strain genomes for metagenomic binning, comparative biology and taxonomic classification.</title>
        <authorList>
            <person name="Goeker M."/>
        </authorList>
    </citation>
    <scope>NUCLEOTIDE SEQUENCE [LARGE SCALE GENOMIC DNA]</scope>
    <source>
        <strain evidence="5 6">B6-8</strain>
    </source>
</reference>
<dbReference type="InterPro" id="IPR032823">
    <property type="entry name" value="BCA_ABC_TP_C"/>
</dbReference>
<dbReference type="PANTHER" id="PTHR45772">
    <property type="entry name" value="CONSERVED COMPONENT OF ABC TRANSPORTER FOR NATURAL AMINO ACIDS-RELATED"/>
    <property type="match status" value="1"/>
</dbReference>
<dbReference type="RefSeq" id="WP_266348449.1">
    <property type="nucleotide sequence ID" value="NZ_JAPKNG010000002.1"/>
</dbReference>
<sequence length="250" mass="26910">MQDAAEGNATSGGAPFLEIISLVKSFGGVRAVDHVDLVLDTGAMRCIIGPNGCGKTTLFNLITGYLPPSSGDIRYRGQSIVGRPLHKIAADGIVRKFQVPSVFPEMTVEDNIRAAAGVRHGRSVASPAELLDMVGLTKNRRHMAGTLSHGEKQWLELAMVLSTAPRLILLDEPAAGMTRTEKTETVRLIHEIRRETNVAALVIEHDMAFVAALDCPISVMMLGRIVASGDYDTVRRDPLVREAYLGAVNG</sequence>
<gene>
    <name evidence="5" type="ORF">QO014_001920</name>
</gene>
<evidence type="ECO:0000259" key="4">
    <source>
        <dbReference type="PROSITE" id="PS50893"/>
    </source>
</evidence>
<dbReference type="SMART" id="SM00382">
    <property type="entry name" value="AAA"/>
    <property type="match status" value="1"/>
</dbReference>
<evidence type="ECO:0000256" key="3">
    <source>
        <dbReference type="ARBA" id="ARBA00022840"/>
    </source>
</evidence>
<dbReference type="PROSITE" id="PS50893">
    <property type="entry name" value="ABC_TRANSPORTER_2"/>
    <property type="match status" value="1"/>
</dbReference>
<evidence type="ECO:0000256" key="2">
    <source>
        <dbReference type="ARBA" id="ARBA00022741"/>
    </source>
</evidence>
<accession>A0ABU0H5G5</accession>
<dbReference type="Gene3D" id="3.40.50.300">
    <property type="entry name" value="P-loop containing nucleotide triphosphate hydrolases"/>
    <property type="match status" value="1"/>
</dbReference>
<evidence type="ECO:0000313" key="6">
    <source>
        <dbReference type="Proteomes" id="UP001241603"/>
    </source>
</evidence>
<dbReference type="PANTHER" id="PTHR45772:SF8">
    <property type="entry name" value="HIGH-AFFINITY BRANCHED-CHAIN AMINO ACID TRANSPORT ATP-BINDING PROTEIN"/>
    <property type="match status" value="1"/>
</dbReference>
<proteinExistence type="predicted"/>
<dbReference type="EMBL" id="JAUSVO010000002">
    <property type="protein sequence ID" value="MDQ0437535.1"/>
    <property type="molecule type" value="Genomic_DNA"/>
</dbReference>
<dbReference type="CDD" id="cd03219">
    <property type="entry name" value="ABC_Mj1267_LivG_branched"/>
    <property type="match status" value="1"/>
</dbReference>
<feature type="domain" description="ABC transporter" evidence="4">
    <location>
        <begin position="17"/>
        <end position="247"/>
    </location>
</feature>
<comment type="caution">
    <text evidence="5">The sequence shown here is derived from an EMBL/GenBank/DDBJ whole genome shotgun (WGS) entry which is preliminary data.</text>
</comment>
<dbReference type="Pfam" id="PF12399">
    <property type="entry name" value="BCA_ABC_TP_C"/>
    <property type="match status" value="1"/>
</dbReference>
<evidence type="ECO:0000313" key="5">
    <source>
        <dbReference type="EMBL" id="MDQ0437535.1"/>
    </source>
</evidence>
<organism evidence="5 6">
    <name type="scientific">Kaistia dalseonensis</name>
    <dbReference type="NCBI Taxonomy" id="410840"/>
    <lineage>
        <taxon>Bacteria</taxon>
        <taxon>Pseudomonadati</taxon>
        <taxon>Pseudomonadota</taxon>
        <taxon>Alphaproteobacteria</taxon>
        <taxon>Hyphomicrobiales</taxon>
        <taxon>Kaistiaceae</taxon>
        <taxon>Kaistia</taxon>
    </lineage>
</organism>
<name>A0ABU0H5G5_9HYPH</name>
<keyword evidence="1" id="KW-0813">Transport</keyword>
<dbReference type="Pfam" id="PF00005">
    <property type="entry name" value="ABC_tran"/>
    <property type="match status" value="1"/>
</dbReference>
<protein>
    <submittedName>
        <fullName evidence="5">ABC-type branched-subunit amino acid transport system ATPase component</fullName>
    </submittedName>
</protein>
<dbReference type="InterPro" id="IPR003593">
    <property type="entry name" value="AAA+_ATPase"/>
</dbReference>
<dbReference type="Proteomes" id="UP001241603">
    <property type="component" value="Unassembled WGS sequence"/>
</dbReference>
<dbReference type="InterPro" id="IPR003439">
    <property type="entry name" value="ABC_transporter-like_ATP-bd"/>
</dbReference>
<evidence type="ECO:0000256" key="1">
    <source>
        <dbReference type="ARBA" id="ARBA00022448"/>
    </source>
</evidence>
<dbReference type="InterPro" id="IPR027417">
    <property type="entry name" value="P-loop_NTPase"/>
</dbReference>